<dbReference type="InterPro" id="IPR036390">
    <property type="entry name" value="WH_DNA-bd_sf"/>
</dbReference>
<gene>
    <name evidence="2" type="ORF">PHA8399_03835</name>
</gene>
<organism evidence="2 3">
    <name type="scientific">Leisingera aquaemixtae</name>
    <dbReference type="NCBI Taxonomy" id="1396826"/>
    <lineage>
        <taxon>Bacteria</taxon>
        <taxon>Pseudomonadati</taxon>
        <taxon>Pseudomonadota</taxon>
        <taxon>Alphaproteobacteria</taxon>
        <taxon>Rhodobacterales</taxon>
        <taxon>Roseobacteraceae</taxon>
        <taxon>Leisingera</taxon>
    </lineage>
</organism>
<dbReference type="SUPFAM" id="SSF46785">
    <property type="entry name" value="Winged helix' DNA-binding domain"/>
    <property type="match status" value="1"/>
</dbReference>
<evidence type="ECO:0000259" key="1">
    <source>
        <dbReference type="Pfam" id="PF13463"/>
    </source>
</evidence>
<evidence type="ECO:0000313" key="3">
    <source>
        <dbReference type="Proteomes" id="UP000051326"/>
    </source>
</evidence>
<accession>A0A0P1HZ15</accession>
<protein>
    <submittedName>
        <fullName evidence="2">Putative transcription regulator, contains HTH domain (MarR family)</fullName>
    </submittedName>
</protein>
<dbReference type="AlphaFoldDB" id="A0A0P1HZ15"/>
<dbReference type="Pfam" id="PF13463">
    <property type="entry name" value="HTH_27"/>
    <property type="match status" value="1"/>
</dbReference>
<evidence type="ECO:0000313" key="2">
    <source>
        <dbReference type="EMBL" id="CUI01689.1"/>
    </source>
</evidence>
<dbReference type="STRING" id="1396826.PHA8399_03835"/>
<dbReference type="InterPro" id="IPR000835">
    <property type="entry name" value="HTH_MarR-typ"/>
</dbReference>
<dbReference type="Gene3D" id="1.10.10.10">
    <property type="entry name" value="Winged helix-like DNA-binding domain superfamily/Winged helix DNA-binding domain"/>
    <property type="match status" value="1"/>
</dbReference>
<name>A0A0P1HZ15_9RHOB</name>
<dbReference type="EMBL" id="CYSR01000033">
    <property type="protein sequence ID" value="CUI01689.1"/>
    <property type="molecule type" value="Genomic_DNA"/>
</dbReference>
<feature type="domain" description="HTH marR-type" evidence="1">
    <location>
        <begin position="55"/>
        <end position="118"/>
    </location>
</feature>
<dbReference type="GO" id="GO:0003700">
    <property type="term" value="F:DNA-binding transcription factor activity"/>
    <property type="evidence" value="ECO:0007669"/>
    <property type="project" value="InterPro"/>
</dbReference>
<proteinExistence type="predicted"/>
<sequence>MNNNVDPYPLSYQTAEPAADGLHRLEMAVQRAGEGLTRWQAGCLEKVSGVSLAGAEITLLLLIGSGRRPKSIKELARATNRVDIPNIQYSLRKLASAGLTRKQGAGRSGVTYSLTDEGCQLAGKLNALRERLLTQAIEGHSELAGRLRGAADVLEELVELYGAAAQQAEAQSKD</sequence>
<reference evidence="2 3" key="1">
    <citation type="submission" date="2015-09" db="EMBL/GenBank/DDBJ databases">
        <authorList>
            <consortium name="Swine Surveillance"/>
        </authorList>
    </citation>
    <scope>NUCLEOTIDE SEQUENCE [LARGE SCALE GENOMIC DNA]</scope>
    <source>
        <strain evidence="2 3">CECT 8399</strain>
    </source>
</reference>
<dbReference type="Proteomes" id="UP000051326">
    <property type="component" value="Unassembled WGS sequence"/>
</dbReference>
<dbReference type="InterPro" id="IPR036388">
    <property type="entry name" value="WH-like_DNA-bd_sf"/>
</dbReference>